<protein>
    <submittedName>
        <fullName evidence="2">Uncharacterized protein</fullName>
    </submittedName>
</protein>
<reference evidence="1" key="3">
    <citation type="submission" date="2019-03" db="EMBL/GenBank/DDBJ databases">
        <authorList>
            <person name="Whitman W."/>
            <person name="Huntemann M."/>
            <person name="Clum A."/>
            <person name="Pillay M."/>
            <person name="Palaniappan K."/>
            <person name="Varghese N."/>
            <person name="Mikhailova N."/>
            <person name="Stamatis D."/>
            <person name="Reddy T."/>
            <person name="Daum C."/>
            <person name="Shapiro N."/>
            <person name="Ivanova N."/>
            <person name="Kyrpides N."/>
            <person name="Woyke T."/>
        </authorList>
    </citation>
    <scope>NUCLEOTIDE SEQUENCE</scope>
    <source>
        <strain evidence="1">P5626</strain>
    </source>
</reference>
<comment type="caution">
    <text evidence="2">The sequence shown here is derived from an EMBL/GenBank/DDBJ whole genome shotgun (WGS) entry which is preliminary data.</text>
</comment>
<reference evidence="2 4" key="2">
    <citation type="journal article" date="2018" name="Syst. Appl. Microbiol.">
        <title>Flavobacterium circumlabens sp. nov. and Flavobacterium cupreum sp. nov., two psychrotrophic species isolated from Antarctic environmental samples.</title>
        <authorList>
            <person name="Kralova S."/>
            <person name="Busse H.J."/>
            <person name="Svec P."/>
            <person name="Maslanova I."/>
            <person name="Stankova E."/>
            <person name="Bartak M."/>
            <person name="Sedlacek I."/>
        </authorList>
    </citation>
    <scope>NUCLEOTIDE SEQUENCE [LARGE SCALE GENOMIC DNA]</scope>
    <source>
        <strain evidence="2 4">CCM 8828</strain>
    </source>
</reference>
<dbReference type="OrthoDB" id="5952844at2"/>
<dbReference type="Proteomes" id="UP000298340">
    <property type="component" value="Unassembled WGS sequence"/>
</dbReference>
<gene>
    <name evidence="2" type="ORF">D0809_00350</name>
    <name evidence="1" type="ORF">EV142_11072</name>
</gene>
<evidence type="ECO:0000313" key="4">
    <source>
        <dbReference type="Proteomes" id="UP000298340"/>
    </source>
</evidence>
<evidence type="ECO:0000313" key="1">
    <source>
        <dbReference type="EMBL" id="TCN52534.1"/>
    </source>
</evidence>
<keyword evidence="3" id="KW-1185">Reference proteome</keyword>
<evidence type="ECO:0000313" key="3">
    <source>
        <dbReference type="Proteomes" id="UP000295270"/>
    </source>
</evidence>
<name>A0A4Y7UGF5_9FLAO</name>
<dbReference type="RefSeq" id="WP_132037674.1">
    <property type="nucleotide sequence ID" value="NZ_QWDN01000001.1"/>
</dbReference>
<dbReference type="AlphaFoldDB" id="A0A4Y7UGF5"/>
<proteinExistence type="predicted"/>
<accession>A0A4Y7UGF5</accession>
<dbReference type="Proteomes" id="UP000295270">
    <property type="component" value="Unassembled WGS sequence"/>
</dbReference>
<dbReference type="EMBL" id="SLWA01000010">
    <property type="protein sequence ID" value="TCN52534.1"/>
    <property type="molecule type" value="Genomic_DNA"/>
</dbReference>
<sequence length="164" mass="18469">MAIENLNSLHYTSQEKTIVANALATIEGSLAAKFKNLTPEERTKYGSVNEQNKLVINKVKDFRTNQPALSSPDIDWVEFQNDVDSREFVQSIIARLESLASSLKNNKILHDFDCYQAALTDYDFSKYKVGTKAAGFQVKVNELAQFFKKSGTAKTENPPEKEIQ</sequence>
<organism evidence="2 4">
    <name type="scientific">Flavobacterium circumlabens</name>
    <dbReference type="NCBI Taxonomy" id="2133765"/>
    <lineage>
        <taxon>Bacteria</taxon>
        <taxon>Pseudomonadati</taxon>
        <taxon>Bacteroidota</taxon>
        <taxon>Flavobacteriia</taxon>
        <taxon>Flavobacteriales</taxon>
        <taxon>Flavobacteriaceae</taxon>
        <taxon>Flavobacterium</taxon>
    </lineage>
</organism>
<reference evidence="1 3" key="1">
    <citation type="journal article" date="2015" name="Stand. Genomic Sci.">
        <title>Genomic Encyclopedia of Bacterial and Archaeal Type Strains, Phase III: the genomes of soil and plant-associated and newly described type strains.</title>
        <authorList>
            <person name="Whitman W.B."/>
            <person name="Woyke T."/>
            <person name="Klenk H.P."/>
            <person name="Zhou Y."/>
            <person name="Lilburn T.G."/>
            <person name="Beck B.J."/>
            <person name="De Vos P."/>
            <person name="Vandamme P."/>
            <person name="Eisen J.A."/>
            <person name="Garrity G."/>
            <person name="Hugenholtz P."/>
            <person name="Kyrpides N.C."/>
        </authorList>
    </citation>
    <scope>NUCLEOTIDE SEQUENCE [LARGE SCALE GENOMIC DNA]</scope>
    <source>
        <strain evidence="1 3">P5626</strain>
    </source>
</reference>
<evidence type="ECO:0000313" key="2">
    <source>
        <dbReference type="EMBL" id="TEB45497.1"/>
    </source>
</evidence>
<dbReference type="EMBL" id="QWDN01000001">
    <property type="protein sequence ID" value="TEB45497.1"/>
    <property type="molecule type" value="Genomic_DNA"/>
</dbReference>